<evidence type="ECO:0000259" key="2">
    <source>
        <dbReference type="PROSITE" id="PS51840"/>
    </source>
</evidence>
<keyword evidence="4" id="KW-1185">Reference proteome</keyword>
<dbReference type="Proteomes" id="UP001600888">
    <property type="component" value="Unassembled WGS sequence"/>
</dbReference>
<gene>
    <name evidence="3" type="ORF">FJTKL_08340</name>
</gene>
<feature type="region of interest" description="Disordered" evidence="1">
    <location>
        <begin position="349"/>
        <end position="511"/>
    </location>
</feature>
<dbReference type="PROSITE" id="PS51840">
    <property type="entry name" value="C2_NT"/>
    <property type="match status" value="1"/>
</dbReference>
<feature type="region of interest" description="Disordered" evidence="1">
    <location>
        <begin position="130"/>
        <end position="210"/>
    </location>
</feature>
<accession>A0ABR4ERN1</accession>
<feature type="compositionally biased region" description="Polar residues" evidence="1">
    <location>
        <begin position="144"/>
        <end position="157"/>
    </location>
</feature>
<feature type="compositionally biased region" description="Basic residues" evidence="1">
    <location>
        <begin position="377"/>
        <end position="403"/>
    </location>
</feature>
<feature type="compositionally biased region" description="Basic and acidic residues" evidence="1">
    <location>
        <begin position="465"/>
        <end position="474"/>
    </location>
</feature>
<organism evidence="3 4">
    <name type="scientific">Diaporthe vaccinii</name>
    <dbReference type="NCBI Taxonomy" id="105482"/>
    <lineage>
        <taxon>Eukaryota</taxon>
        <taxon>Fungi</taxon>
        <taxon>Dikarya</taxon>
        <taxon>Ascomycota</taxon>
        <taxon>Pezizomycotina</taxon>
        <taxon>Sordariomycetes</taxon>
        <taxon>Sordariomycetidae</taxon>
        <taxon>Diaporthales</taxon>
        <taxon>Diaporthaceae</taxon>
        <taxon>Diaporthe</taxon>
        <taxon>Diaporthe eres species complex</taxon>
    </lineage>
</organism>
<protein>
    <recommendedName>
        <fullName evidence="2">C2 NT-type domain-containing protein</fullName>
    </recommendedName>
</protein>
<dbReference type="PANTHER" id="PTHR21456">
    <property type="entry name" value="FAMILY WITH SEQUENCE SIMILARITY 102"/>
    <property type="match status" value="1"/>
</dbReference>
<evidence type="ECO:0000313" key="3">
    <source>
        <dbReference type="EMBL" id="KAL2285098.1"/>
    </source>
</evidence>
<proteinExistence type="predicted"/>
<name>A0ABR4ERN1_9PEZI</name>
<dbReference type="Pfam" id="PF10358">
    <property type="entry name" value="NT-C2"/>
    <property type="match status" value="1"/>
</dbReference>
<evidence type="ECO:0000313" key="4">
    <source>
        <dbReference type="Proteomes" id="UP001600888"/>
    </source>
</evidence>
<dbReference type="InterPro" id="IPR039931">
    <property type="entry name" value="EEIG1/2-like"/>
</dbReference>
<feature type="compositionally biased region" description="Polar residues" evidence="1">
    <location>
        <begin position="166"/>
        <end position="201"/>
    </location>
</feature>
<reference evidence="3 4" key="1">
    <citation type="submission" date="2024-03" db="EMBL/GenBank/DDBJ databases">
        <title>A high-quality draft genome sequence of Diaporthe vaccinii, a causative agent of upright dieback and viscid rot disease in cranberry plants.</title>
        <authorList>
            <person name="Sarrasin M."/>
            <person name="Lang B.F."/>
            <person name="Burger G."/>
        </authorList>
    </citation>
    <scope>NUCLEOTIDE SEQUENCE [LARGE SCALE GENOMIC DNA]</scope>
    <source>
        <strain evidence="3 4">IS7</strain>
    </source>
</reference>
<feature type="compositionally biased region" description="Acidic residues" evidence="1">
    <location>
        <begin position="349"/>
        <end position="361"/>
    </location>
</feature>
<dbReference type="InterPro" id="IPR019448">
    <property type="entry name" value="NT-C2"/>
</dbReference>
<sequence>MAWTNVNYLPLVNKARRPKFDVHLKIYDLNNVPLVQGVSLIKWHLPHSIHGEHRGRTAKCPIANHRVEYGYGKVIPVRIGIDKNNNLSECLIEFEVLQEFSTHGVTGRSETITLGKVTLNLSEYVEESETVVREAPFRSGGPSVGSTTNGSAGNVNAASHARKRSSLSQHTPITPDSNVSPTSSALPSKPTSNEATNNKAPSINEPAPEQHVQDGVIRRYLMQDSKINSTLKIGILMLQVDGERNFSAPPLKTAAVFGGIAGMVAEAAGGAGGAAAAADSGVAEFGHLHLQDDTQDPSSSNLSAQFSLGKNNGKSRDVYELQDMYRRALAASWACQPGELPADECIEDIFEGGDGFGEPDGDSPIASPSAAGDATPRGHHSHHTHHSHHRSRHSLSRFGRRLSFRREDSGSAGDDEFLRPSDRRGLGGQKRQHSRHGSGESAHTVTARHDHAPPHHGGLRGPSGHRRDGSKDSGRPPSSAGMRGRSESLSSLAATIESERGRSGFKSAREVNEFDVREDMVAWKLPDTAVS</sequence>
<feature type="compositionally biased region" description="Basic and acidic residues" evidence="1">
    <location>
        <begin position="416"/>
        <end position="425"/>
    </location>
</feature>
<feature type="compositionally biased region" description="Basic and acidic residues" evidence="1">
    <location>
        <begin position="497"/>
        <end position="511"/>
    </location>
</feature>
<feature type="domain" description="C2 NT-type" evidence="2">
    <location>
        <begin position="10"/>
        <end position="156"/>
    </location>
</feature>
<comment type="caution">
    <text evidence="3">The sequence shown here is derived from an EMBL/GenBank/DDBJ whole genome shotgun (WGS) entry which is preliminary data.</text>
</comment>
<evidence type="ECO:0000256" key="1">
    <source>
        <dbReference type="SAM" id="MobiDB-lite"/>
    </source>
</evidence>
<dbReference type="EMBL" id="JBAWTH010000032">
    <property type="protein sequence ID" value="KAL2285098.1"/>
    <property type="molecule type" value="Genomic_DNA"/>
</dbReference>
<dbReference type="PANTHER" id="PTHR21456:SF1">
    <property type="entry name" value="C2 NT-TYPE DOMAIN-CONTAINING PROTEIN"/>
    <property type="match status" value="1"/>
</dbReference>